<comment type="subcellular location">
    <subcellularLocation>
        <location evidence="1">Membrane</location>
        <topology evidence="1">Multi-pass membrane protein</topology>
    </subcellularLocation>
</comment>
<organism evidence="6 7">
    <name type="scientific">Paludisphaera mucosa</name>
    <dbReference type="NCBI Taxonomy" id="3030827"/>
    <lineage>
        <taxon>Bacteria</taxon>
        <taxon>Pseudomonadati</taxon>
        <taxon>Planctomycetota</taxon>
        <taxon>Planctomycetia</taxon>
        <taxon>Isosphaerales</taxon>
        <taxon>Isosphaeraceae</taxon>
        <taxon>Paludisphaera</taxon>
    </lineage>
</organism>
<reference evidence="6 7" key="1">
    <citation type="submission" date="2023-03" db="EMBL/GenBank/DDBJ databases">
        <title>Paludisphaera mucosa sp. nov. a novel planctomycete from northern fen.</title>
        <authorList>
            <person name="Ivanova A."/>
        </authorList>
    </citation>
    <scope>NUCLEOTIDE SEQUENCE [LARGE SCALE GENOMIC DNA]</scope>
    <source>
        <strain evidence="6 7">Pla2</strain>
    </source>
</reference>
<proteinExistence type="predicted"/>
<dbReference type="InterPro" id="IPR032808">
    <property type="entry name" value="DoxX"/>
</dbReference>
<name>A0ABT6FEW9_9BACT</name>
<keyword evidence="7" id="KW-1185">Reference proteome</keyword>
<evidence type="ECO:0000313" key="6">
    <source>
        <dbReference type="EMBL" id="MDG3006074.1"/>
    </source>
</evidence>
<evidence type="ECO:0000313" key="7">
    <source>
        <dbReference type="Proteomes" id="UP001216907"/>
    </source>
</evidence>
<comment type="caution">
    <text evidence="6">The sequence shown here is derived from an EMBL/GenBank/DDBJ whole genome shotgun (WGS) entry which is preliminary data.</text>
</comment>
<dbReference type="Pfam" id="PF13564">
    <property type="entry name" value="DoxX_2"/>
    <property type="match status" value="1"/>
</dbReference>
<evidence type="ECO:0000256" key="4">
    <source>
        <dbReference type="ARBA" id="ARBA00023136"/>
    </source>
</evidence>
<keyword evidence="4 5" id="KW-0472">Membrane</keyword>
<evidence type="ECO:0000256" key="5">
    <source>
        <dbReference type="SAM" id="Phobius"/>
    </source>
</evidence>
<feature type="transmembrane region" description="Helical" evidence="5">
    <location>
        <begin position="102"/>
        <end position="121"/>
    </location>
</feature>
<keyword evidence="3 5" id="KW-1133">Transmembrane helix</keyword>
<evidence type="ECO:0000256" key="1">
    <source>
        <dbReference type="ARBA" id="ARBA00004141"/>
    </source>
</evidence>
<feature type="transmembrane region" description="Helical" evidence="5">
    <location>
        <begin position="56"/>
        <end position="73"/>
    </location>
</feature>
<accession>A0ABT6FEW9</accession>
<protein>
    <submittedName>
        <fullName evidence="6">DoxX family protein</fullName>
    </submittedName>
</protein>
<evidence type="ECO:0000256" key="2">
    <source>
        <dbReference type="ARBA" id="ARBA00022692"/>
    </source>
</evidence>
<sequence length="137" mass="14612">MTSETPTPDVARGAFWTGRVLSGLAIVFLLLDGVMKIARAQPVLEASAELQIPLRVVPGLGVVLVVATLIYALPRTSVLGAILLTGYLGGATWTHVRMGGPAFPVVFPSLIAAFVWGGLYLREPRLRSLIPLRNPRG</sequence>
<dbReference type="Proteomes" id="UP001216907">
    <property type="component" value="Unassembled WGS sequence"/>
</dbReference>
<gene>
    <name evidence="6" type="ORF">PZE19_20055</name>
</gene>
<dbReference type="RefSeq" id="WP_277862378.1">
    <property type="nucleotide sequence ID" value="NZ_JARRAG010000002.1"/>
</dbReference>
<evidence type="ECO:0000256" key="3">
    <source>
        <dbReference type="ARBA" id="ARBA00022989"/>
    </source>
</evidence>
<keyword evidence="2 5" id="KW-0812">Transmembrane</keyword>
<dbReference type="EMBL" id="JARRAG010000002">
    <property type="protein sequence ID" value="MDG3006074.1"/>
    <property type="molecule type" value="Genomic_DNA"/>
</dbReference>